<dbReference type="InterPro" id="IPR016181">
    <property type="entry name" value="Acyl_CoA_acyltransferase"/>
</dbReference>
<feature type="domain" description="N-acetyltransferase" evidence="3">
    <location>
        <begin position="31"/>
        <end position="221"/>
    </location>
</feature>
<reference evidence="4 5" key="1">
    <citation type="journal article" date="2011" name="J. Bacteriol.">
        <title>Complete genome sequences of the chemolithoautotrophic Oligotropha carboxidovorans strains OM4 and OM5.</title>
        <authorList>
            <person name="Volland S."/>
            <person name="Rachinger M."/>
            <person name="Strittmatter A."/>
            <person name="Daniel R."/>
            <person name="Gottschalk G."/>
            <person name="Meyer O."/>
        </authorList>
    </citation>
    <scope>NUCLEOTIDE SEQUENCE [LARGE SCALE GENOMIC DNA]</scope>
    <source>
        <strain evidence="5">ATCC 49405 / DSM 1227 / KCTC 32145 / OM5</strain>
        <plasmid evidence="4">pOC167</plasmid>
    </source>
</reference>
<dbReference type="OrthoDB" id="7301318at2"/>
<keyword evidence="4" id="KW-0614">Plasmid</keyword>
<keyword evidence="1" id="KW-0808">Transferase</keyword>
<dbReference type="KEGG" id="ocg:OCA5_pOC16700240"/>
<evidence type="ECO:0000256" key="2">
    <source>
        <dbReference type="ARBA" id="ARBA00023315"/>
    </source>
</evidence>
<name>F8C1A8_AFIC5</name>
<protein>
    <recommendedName>
        <fullName evidence="3">N-acetyltransferase domain-containing protein</fullName>
    </recommendedName>
</protein>
<evidence type="ECO:0000256" key="1">
    <source>
        <dbReference type="ARBA" id="ARBA00022679"/>
    </source>
</evidence>
<geneLocation type="plasmid" evidence="4 5">
    <name>pOC167</name>
</geneLocation>
<evidence type="ECO:0000313" key="4">
    <source>
        <dbReference type="EMBL" id="AEI08223.1"/>
    </source>
</evidence>
<evidence type="ECO:0000259" key="3">
    <source>
        <dbReference type="PROSITE" id="PS51186"/>
    </source>
</evidence>
<dbReference type="EMBL" id="CP002828">
    <property type="protein sequence ID" value="AEI08223.1"/>
    <property type="molecule type" value="Genomic_DNA"/>
</dbReference>
<sequence>MIEGDIRRELNAGSFNEGTVEGCGAGDVSSFVVRKAQAADSEALAILADIAGGETLAFIARGIDPTADARAIYREMIATATGLFSYQNCFAAESNGKLVGLANAFPARAIENEQRHTKPTAREEYLEARTRLNDPRSYLLNNIAVDPAWRRKGVGIRLVEAVIAEAKLQGFRSITLHVWADNARAIAFYRALGFRSVRRAKIPWHPELPHVGGSLLFRLNL</sequence>
<dbReference type="InterPro" id="IPR000182">
    <property type="entry name" value="GNAT_dom"/>
</dbReference>
<dbReference type="PATRIC" id="fig|504832.7.peg.3729"/>
<keyword evidence="5" id="KW-1185">Reference proteome</keyword>
<dbReference type="GO" id="GO:0016747">
    <property type="term" value="F:acyltransferase activity, transferring groups other than amino-acyl groups"/>
    <property type="evidence" value="ECO:0007669"/>
    <property type="project" value="InterPro"/>
</dbReference>
<dbReference type="PROSITE" id="PS51186">
    <property type="entry name" value="GNAT"/>
    <property type="match status" value="1"/>
</dbReference>
<gene>
    <name evidence="4" type="ordered locus">OCA5_pOC16700240</name>
</gene>
<dbReference type="InterPro" id="IPR050832">
    <property type="entry name" value="Bact_Acetyltransf"/>
</dbReference>
<dbReference type="HOGENOM" id="CLU_087235_0_0_5"/>
<evidence type="ECO:0000313" key="5">
    <source>
        <dbReference type="Proteomes" id="UP000007730"/>
    </source>
</evidence>
<organism evidence="4 5">
    <name type="scientific">Afipia carboxidovorans (strain ATCC 49405 / DSM 1227 / KCTC 32145 / OM5)</name>
    <name type="common">Oligotropha carboxidovorans</name>
    <dbReference type="NCBI Taxonomy" id="504832"/>
    <lineage>
        <taxon>Bacteria</taxon>
        <taxon>Pseudomonadati</taxon>
        <taxon>Pseudomonadota</taxon>
        <taxon>Alphaproteobacteria</taxon>
        <taxon>Hyphomicrobiales</taxon>
        <taxon>Nitrobacteraceae</taxon>
        <taxon>Afipia</taxon>
    </lineage>
</organism>
<dbReference type="CDD" id="cd04301">
    <property type="entry name" value="NAT_SF"/>
    <property type="match status" value="1"/>
</dbReference>
<proteinExistence type="predicted"/>
<keyword evidence="2" id="KW-0012">Acyltransferase</keyword>
<dbReference type="PANTHER" id="PTHR43877">
    <property type="entry name" value="AMINOALKYLPHOSPHONATE N-ACETYLTRANSFERASE-RELATED-RELATED"/>
    <property type="match status" value="1"/>
</dbReference>
<accession>F8C1A8</accession>
<dbReference type="SUPFAM" id="SSF55729">
    <property type="entry name" value="Acyl-CoA N-acyltransferases (Nat)"/>
    <property type="match status" value="1"/>
</dbReference>
<dbReference type="Gene3D" id="3.40.630.30">
    <property type="match status" value="1"/>
</dbReference>
<dbReference type="Pfam" id="PF00583">
    <property type="entry name" value="Acetyltransf_1"/>
    <property type="match status" value="1"/>
</dbReference>
<dbReference type="Proteomes" id="UP000007730">
    <property type="component" value="Plasmid pOC167"/>
</dbReference>
<dbReference type="eggNOG" id="COG0456">
    <property type="taxonomic scope" value="Bacteria"/>
</dbReference>
<dbReference type="AlphaFoldDB" id="F8C1A8"/>